<evidence type="ECO:0000313" key="7">
    <source>
        <dbReference type="EMBL" id="CAG5126497.1"/>
    </source>
</evidence>
<dbReference type="InterPro" id="IPR017452">
    <property type="entry name" value="GPCR_Rhodpsn_7TM"/>
</dbReference>
<dbReference type="InterPro" id="IPR052954">
    <property type="entry name" value="GPCR-Ligand_Int"/>
</dbReference>
<dbReference type="PANTHER" id="PTHR46641:SF2">
    <property type="entry name" value="FMRFAMIDE RECEPTOR"/>
    <property type="match status" value="1"/>
</dbReference>
<gene>
    <name evidence="7" type="ORF">CUNI_LOCUS12055</name>
</gene>
<feature type="transmembrane region" description="Helical" evidence="5">
    <location>
        <begin position="259"/>
        <end position="282"/>
    </location>
</feature>
<dbReference type="Proteomes" id="UP000678393">
    <property type="component" value="Unassembled WGS sequence"/>
</dbReference>
<feature type="transmembrane region" description="Helical" evidence="5">
    <location>
        <begin position="73"/>
        <end position="99"/>
    </location>
</feature>
<dbReference type="Gene3D" id="1.20.1070.10">
    <property type="entry name" value="Rhodopsin 7-helix transmembrane proteins"/>
    <property type="match status" value="1"/>
</dbReference>
<evidence type="ECO:0000259" key="6">
    <source>
        <dbReference type="PROSITE" id="PS50262"/>
    </source>
</evidence>
<feature type="non-terminal residue" evidence="7">
    <location>
        <position position="283"/>
    </location>
</feature>
<keyword evidence="8" id="KW-1185">Reference proteome</keyword>
<sequence>TMSQTMQTATRRTPIAYDYPLSDPVTDEELNILLIVNGCVLLGLLSAFGSICNVINIVVFLRMGFKDTINISLFCIAVDDTGALITLIWGTICLNPLMIHKFEDLEMSEINYVTSAWPHSYFVRVTGFTTCVVTIERYICIAYPLKVRNIVTSRRTVIINISLFVILSAGIVPLFASTYAVVRASISKNRTVTGLITKEALVIENYVRYSNNILRPITFIIVLFMTILLIYRLKRTAEWRNSTATNSKQGTISKRDHKVVVMVLFISIFFIVCYFPIFVNFFG</sequence>
<feature type="non-terminal residue" evidence="7">
    <location>
        <position position="1"/>
    </location>
</feature>
<reference evidence="7" key="1">
    <citation type="submission" date="2021-04" db="EMBL/GenBank/DDBJ databases">
        <authorList>
            <consortium name="Molecular Ecology Group"/>
        </authorList>
    </citation>
    <scope>NUCLEOTIDE SEQUENCE</scope>
</reference>
<evidence type="ECO:0000313" key="8">
    <source>
        <dbReference type="Proteomes" id="UP000678393"/>
    </source>
</evidence>
<keyword evidence="2 5" id="KW-0812">Transmembrane</keyword>
<dbReference type="OrthoDB" id="6276488at2759"/>
<dbReference type="SUPFAM" id="SSF81321">
    <property type="entry name" value="Family A G protein-coupled receptor-like"/>
    <property type="match status" value="1"/>
</dbReference>
<dbReference type="AlphaFoldDB" id="A0A8S3ZA83"/>
<accession>A0A8S3ZA83</accession>
<keyword evidence="4 5" id="KW-0472">Membrane</keyword>
<dbReference type="GO" id="GO:0004930">
    <property type="term" value="F:G protein-coupled receptor activity"/>
    <property type="evidence" value="ECO:0007669"/>
    <property type="project" value="InterPro"/>
</dbReference>
<name>A0A8S3ZA83_9EUPU</name>
<dbReference type="InterPro" id="IPR000276">
    <property type="entry name" value="GPCR_Rhodpsn"/>
</dbReference>
<evidence type="ECO:0000256" key="4">
    <source>
        <dbReference type="ARBA" id="ARBA00023136"/>
    </source>
</evidence>
<dbReference type="EMBL" id="CAJHNH020002371">
    <property type="protein sequence ID" value="CAG5126497.1"/>
    <property type="molecule type" value="Genomic_DNA"/>
</dbReference>
<evidence type="ECO:0000256" key="2">
    <source>
        <dbReference type="ARBA" id="ARBA00022692"/>
    </source>
</evidence>
<comment type="caution">
    <text evidence="7">The sequence shown here is derived from an EMBL/GenBank/DDBJ whole genome shotgun (WGS) entry which is preliminary data.</text>
</comment>
<dbReference type="GO" id="GO:0016020">
    <property type="term" value="C:membrane"/>
    <property type="evidence" value="ECO:0007669"/>
    <property type="project" value="UniProtKB-SubCell"/>
</dbReference>
<evidence type="ECO:0000256" key="5">
    <source>
        <dbReference type="SAM" id="Phobius"/>
    </source>
</evidence>
<dbReference type="PROSITE" id="PS50262">
    <property type="entry name" value="G_PROTEIN_RECEP_F1_2"/>
    <property type="match status" value="1"/>
</dbReference>
<proteinExistence type="predicted"/>
<comment type="subcellular location">
    <subcellularLocation>
        <location evidence="1">Membrane</location>
    </subcellularLocation>
</comment>
<feature type="transmembrane region" description="Helical" evidence="5">
    <location>
        <begin position="213"/>
        <end position="231"/>
    </location>
</feature>
<dbReference type="Pfam" id="PF00001">
    <property type="entry name" value="7tm_1"/>
    <property type="match status" value="1"/>
</dbReference>
<dbReference type="PANTHER" id="PTHR46641">
    <property type="entry name" value="FMRFAMIDE RECEPTOR-RELATED"/>
    <property type="match status" value="1"/>
</dbReference>
<feature type="transmembrane region" description="Helical" evidence="5">
    <location>
        <begin position="32"/>
        <end position="61"/>
    </location>
</feature>
<protein>
    <recommendedName>
        <fullName evidence="6">G-protein coupled receptors family 1 profile domain-containing protein</fullName>
    </recommendedName>
</protein>
<feature type="transmembrane region" description="Helical" evidence="5">
    <location>
        <begin position="157"/>
        <end position="182"/>
    </location>
</feature>
<evidence type="ECO:0000256" key="1">
    <source>
        <dbReference type="ARBA" id="ARBA00004370"/>
    </source>
</evidence>
<feature type="domain" description="G-protein coupled receptors family 1 profile" evidence="6">
    <location>
        <begin position="52"/>
        <end position="283"/>
    </location>
</feature>
<organism evidence="7 8">
    <name type="scientific">Candidula unifasciata</name>
    <dbReference type="NCBI Taxonomy" id="100452"/>
    <lineage>
        <taxon>Eukaryota</taxon>
        <taxon>Metazoa</taxon>
        <taxon>Spiralia</taxon>
        <taxon>Lophotrochozoa</taxon>
        <taxon>Mollusca</taxon>
        <taxon>Gastropoda</taxon>
        <taxon>Heterobranchia</taxon>
        <taxon>Euthyneura</taxon>
        <taxon>Panpulmonata</taxon>
        <taxon>Eupulmonata</taxon>
        <taxon>Stylommatophora</taxon>
        <taxon>Helicina</taxon>
        <taxon>Helicoidea</taxon>
        <taxon>Geomitridae</taxon>
        <taxon>Candidula</taxon>
    </lineage>
</organism>
<evidence type="ECO:0000256" key="3">
    <source>
        <dbReference type="ARBA" id="ARBA00022989"/>
    </source>
</evidence>
<keyword evidence="3 5" id="KW-1133">Transmembrane helix</keyword>